<dbReference type="Proteomes" id="UP001060085">
    <property type="component" value="Linkage Group LG04"/>
</dbReference>
<protein>
    <submittedName>
        <fullName evidence="1">Uncharacterized protein</fullName>
    </submittedName>
</protein>
<evidence type="ECO:0000313" key="1">
    <source>
        <dbReference type="EMBL" id="KAI5667348.1"/>
    </source>
</evidence>
<name>A0ACC0B3Z0_CATRO</name>
<proteinExistence type="predicted"/>
<organism evidence="1 2">
    <name type="scientific">Catharanthus roseus</name>
    <name type="common">Madagascar periwinkle</name>
    <name type="synonym">Vinca rosea</name>
    <dbReference type="NCBI Taxonomy" id="4058"/>
    <lineage>
        <taxon>Eukaryota</taxon>
        <taxon>Viridiplantae</taxon>
        <taxon>Streptophyta</taxon>
        <taxon>Embryophyta</taxon>
        <taxon>Tracheophyta</taxon>
        <taxon>Spermatophyta</taxon>
        <taxon>Magnoliopsida</taxon>
        <taxon>eudicotyledons</taxon>
        <taxon>Gunneridae</taxon>
        <taxon>Pentapetalae</taxon>
        <taxon>asterids</taxon>
        <taxon>lamiids</taxon>
        <taxon>Gentianales</taxon>
        <taxon>Apocynaceae</taxon>
        <taxon>Rauvolfioideae</taxon>
        <taxon>Vinceae</taxon>
        <taxon>Catharanthinae</taxon>
        <taxon>Catharanthus</taxon>
    </lineage>
</organism>
<keyword evidence="2" id="KW-1185">Reference proteome</keyword>
<dbReference type="EMBL" id="CM044704">
    <property type="protein sequence ID" value="KAI5667348.1"/>
    <property type="molecule type" value="Genomic_DNA"/>
</dbReference>
<sequence length="199" mass="21613">MRCRGQAVPNAASRRSLGCVSVPTQAPPRADSSFCFSAYGVLAAVSSCCSLPRTGSYALLTRPPLKTIAAGSTPAPEGHSLGYPHAPFLERLPSKRLHQALPNLFWFTPTFPTCPTVAEQFSDIKWTFLEAPATLANCPPFPSVISILCMTVPKDISVEVDSFFLSTKTPSQTVHASYKAYGFQDIDDDIYTDESYIVQ</sequence>
<evidence type="ECO:0000313" key="2">
    <source>
        <dbReference type="Proteomes" id="UP001060085"/>
    </source>
</evidence>
<gene>
    <name evidence="1" type="ORF">M9H77_17201</name>
</gene>
<accession>A0ACC0B3Z0</accession>
<comment type="caution">
    <text evidence="1">The sequence shown here is derived from an EMBL/GenBank/DDBJ whole genome shotgun (WGS) entry which is preliminary data.</text>
</comment>
<reference evidence="2" key="1">
    <citation type="journal article" date="2023" name="Nat. Plants">
        <title>Single-cell RNA sequencing provides a high-resolution roadmap for understanding the multicellular compartmentation of specialized metabolism.</title>
        <authorList>
            <person name="Sun S."/>
            <person name="Shen X."/>
            <person name="Li Y."/>
            <person name="Li Y."/>
            <person name="Wang S."/>
            <person name="Li R."/>
            <person name="Zhang H."/>
            <person name="Shen G."/>
            <person name="Guo B."/>
            <person name="Wei J."/>
            <person name="Xu J."/>
            <person name="St-Pierre B."/>
            <person name="Chen S."/>
            <person name="Sun C."/>
        </authorList>
    </citation>
    <scope>NUCLEOTIDE SEQUENCE [LARGE SCALE GENOMIC DNA]</scope>
</reference>